<keyword evidence="3" id="KW-1185">Reference proteome</keyword>
<dbReference type="Proteomes" id="UP001066276">
    <property type="component" value="Chromosome 1_1"/>
</dbReference>
<proteinExistence type="predicted"/>
<organism evidence="2 3">
    <name type="scientific">Pleurodeles waltl</name>
    <name type="common">Iberian ribbed newt</name>
    <dbReference type="NCBI Taxonomy" id="8319"/>
    <lineage>
        <taxon>Eukaryota</taxon>
        <taxon>Metazoa</taxon>
        <taxon>Chordata</taxon>
        <taxon>Craniata</taxon>
        <taxon>Vertebrata</taxon>
        <taxon>Euteleostomi</taxon>
        <taxon>Amphibia</taxon>
        <taxon>Batrachia</taxon>
        <taxon>Caudata</taxon>
        <taxon>Salamandroidea</taxon>
        <taxon>Salamandridae</taxon>
        <taxon>Pleurodelinae</taxon>
        <taxon>Pleurodeles</taxon>
    </lineage>
</organism>
<protein>
    <submittedName>
        <fullName evidence="2">Uncharacterized protein</fullName>
    </submittedName>
</protein>
<evidence type="ECO:0000313" key="2">
    <source>
        <dbReference type="EMBL" id="KAJ1215470.1"/>
    </source>
</evidence>
<reference evidence="2" key="1">
    <citation type="journal article" date="2022" name="bioRxiv">
        <title>Sequencing and chromosome-scale assembly of the giantPleurodeles waltlgenome.</title>
        <authorList>
            <person name="Brown T."/>
            <person name="Elewa A."/>
            <person name="Iarovenko S."/>
            <person name="Subramanian E."/>
            <person name="Araus A.J."/>
            <person name="Petzold A."/>
            <person name="Susuki M."/>
            <person name="Suzuki K.-i.T."/>
            <person name="Hayashi T."/>
            <person name="Toyoda A."/>
            <person name="Oliveira C."/>
            <person name="Osipova E."/>
            <person name="Leigh N.D."/>
            <person name="Simon A."/>
            <person name="Yun M.H."/>
        </authorList>
    </citation>
    <scope>NUCLEOTIDE SEQUENCE</scope>
    <source>
        <strain evidence="2">20211129_DDA</strain>
        <tissue evidence="2">Liver</tissue>
    </source>
</reference>
<dbReference type="EMBL" id="JANPWB010000001">
    <property type="protein sequence ID" value="KAJ1215470.1"/>
    <property type="molecule type" value="Genomic_DNA"/>
</dbReference>
<feature type="region of interest" description="Disordered" evidence="1">
    <location>
        <begin position="1"/>
        <end position="93"/>
    </location>
</feature>
<comment type="caution">
    <text evidence="2">The sequence shown here is derived from an EMBL/GenBank/DDBJ whole genome shotgun (WGS) entry which is preliminary data.</text>
</comment>
<evidence type="ECO:0000256" key="1">
    <source>
        <dbReference type="SAM" id="MobiDB-lite"/>
    </source>
</evidence>
<feature type="compositionally biased region" description="Polar residues" evidence="1">
    <location>
        <begin position="74"/>
        <end position="93"/>
    </location>
</feature>
<name>A0AAV7WRS1_PLEWA</name>
<sequence length="93" mass="10306">MQVRPPCALRDPVPGTWPHGGLEDQAQDRRFHPDPWTRAQMGPLSMTRQGKPPQVTRQSGRAIRMHRAQPDVLGSQSDQITGLRGQSSSCIVP</sequence>
<evidence type="ECO:0000313" key="3">
    <source>
        <dbReference type="Proteomes" id="UP001066276"/>
    </source>
</evidence>
<gene>
    <name evidence="2" type="ORF">NDU88_003079</name>
</gene>
<feature type="compositionally biased region" description="Basic and acidic residues" evidence="1">
    <location>
        <begin position="26"/>
        <end position="35"/>
    </location>
</feature>
<accession>A0AAV7WRS1</accession>
<dbReference type="AlphaFoldDB" id="A0AAV7WRS1"/>